<evidence type="ECO:0000259" key="4">
    <source>
        <dbReference type="Pfam" id="PF13490"/>
    </source>
</evidence>
<gene>
    <name evidence="5" type="ORF">SAMN05421505_10362</name>
</gene>
<keyword evidence="5" id="KW-0479">Metal-binding</keyword>
<feature type="domain" description="Putative zinc-finger" evidence="4">
    <location>
        <begin position="11"/>
        <end position="37"/>
    </location>
</feature>
<keyword evidence="2" id="KW-0804">Transcription</keyword>
<evidence type="ECO:0000313" key="5">
    <source>
        <dbReference type="EMBL" id="SDG29170.1"/>
    </source>
</evidence>
<dbReference type="OrthoDB" id="5185837at2"/>
<keyword evidence="6" id="KW-1185">Reference proteome</keyword>
<accession>A0A1G7T3J4</accession>
<keyword evidence="3" id="KW-1133">Transmembrane helix</keyword>
<keyword evidence="5" id="KW-0863">Zinc-finger</keyword>
<keyword evidence="3" id="KW-0472">Membrane</keyword>
<dbReference type="EMBL" id="FNCN01000003">
    <property type="protein sequence ID" value="SDG29170.1"/>
    <property type="molecule type" value="Genomic_DNA"/>
</dbReference>
<keyword evidence="1" id="KW-0805">Transcription regulation</keyword>
<dbReference type="GO" id="GO:0008270">
    <property type="term" value="F:zinc ion binding"/>
    <property type="evidence" value="ECO:0007669"/>
    <property type="project" value="UniProtKB-KW"/>
</dbReference>
<dbReference type="Pfam" id="PF13490">
    <property type="entry name" value="zf-HC2"/>
    <property type="match status" value="1"/>
</dbReference>
<sequence length="246" mass="25271">MNAPIQHTDVAAYALGLLDVRDRAAFETHLATCEPCAAELAEMSGLAGLLSDLGPVEADVKEGEEGGQATDPEPAQVIDLVRRSKAARRRARRTTFLLAAAAAAVLVVGGYGVGAAVGGPGDGGSAHATGGVQSFAKEMFRHGDKFPGTGPSGVSGVVAVEAKDWGTHAVVELTGVRSPLKCELIAVSRSGERRVMTGWAVPAGDYDASGPSGPYYFHGGTAFARDEIAAFEIKVIDGETLLSVPV</sequence>
<name>A0A1G7T3J4_9ACTN</name>
<dbReference type="STRING" id="504805.SAMN05421505_10362"/>
<evidence type="ECO:0000256" key="1">
    <source>
        <dbReference type="ARBA" id="ARBA00023015"/>
    </source>
</evidence>
<dbReference type="AlphaFoldDB" id="A0A1G7T3J4"/>
<proteinExistence type="predicted"/>
<keyword evidence="5" id="KW-0862">Zinc</keyword>
<feature type="transmembrane region" description="Helical" evidence="3">
    <location>
        <begin position="95"/>
        <end position="117"/>
    </location>
</feature>
<organism evidence="5 6">
    <name type="scientific">Sinosporangium album</name>
    <dbReference type="NCBI Taxonomy" id="504805"/>
    <lineage>
        <taxon>Bacteria</taxon>
        <taxon>Bacillati</taxon>
        <taxon>Actinomycetota</taxon>
        <taxon>Actinomycetes</taxon>
        <taxon>Streptosporangiales</taxon>
        <taxon>Streptosporangiaceae</taxon>
        <taxon>Sinosporangium</taxon>
    </lineage>
</organism>
<protein>
    <submittedName>
        <fullName evidence="5">Putative zinc-finger</fullName>
    </submittedName>
</protein>
<dbReference type="InterPro" id="IPR027383">
    <property type="entry name" value="Znf_put"/>
</dbReference>
<reference evidence="5 6" key="1">
    <citation type="submission" date="2016-10" db="EMBL/GenBank/DDBJ databases">
        <authorList>
            <person name="de Groot N.N."/>
        </authorList>
    </citation>
    <scope>NUCLEOTIDE SEQUENCE [LARGE SCALE GENOMIC DNA]</scope>
    <source>
        <strain evidence="5 6">CPCC 201354</strain>
    </source>
</reference>
<evidence type="ECO:0000256" key="2">
    <source>
        <dbReference type="ARBA" id="ARBA00023163"/>
    </source>
</evidence>
<dbReference type="InterPro" id="IPR041916">
    <property type="entry name" value="Anti_sigma_zinc_sf"/>
</dbReference>
<dbReference type="Proteomes" id="UP000198923">
    <property type="component" value="Unassembled WGS sequence"/>
</dbReference>
<dbReference type="Gene3D" id="1.10.10.1320">
    <property type="entry name" value="Anti-sigma factor, zinc-finger domain"/>
    <property type="match status" value="1"/>
</dbReference>
<dbReference type="RefSeq" id="WP_093168252.1">
    <property type="nucleotide sequence ID" value="NZ_FNCN01000003.1"/>
</dbReference>
<evidence type="ECO:0000256" key="3">
    <source>
        <dbReference type="SAM" id="Phobius"/>
    </source>
</evidence>
<keyword evidence="3" id="KW-0812">Transmembrane</keyword>
<evidence type="ECO:0000313" key="6">
    <source>
        <dbReference type="Proteomes" id="UP000198923"/>
    </source>
</evidence>